<evidence type="ECO:0000313" key="1">
    <source>
        <dbReference type="EMBL" id="MPC49963.1"/>
    </source>
</evidence>
<reference evidence="1 2" key="1">
    <citation type="submission" date="2019-05" db="EMBL/GenBank/DDBJ databases">
        <title>Another draft genome of Portunus trituberculatus and its Hox gene families provides insights of decapod evolution.</title>
        <authorList>
            <person name="Jeong J.-H."/>
            <person name="Song I."/>
            <person name="Kim S."/>
            <person name="Choi T."/>
            <person name="Kim D."/>
            <person name="Ryu S."/>
            <person name="Kim W."/>
        </authorList>
    </citation>
    <scope>NUCLEOTIDE SEQUENCE [LARGE SCALE GENOMIC DNA]</scope>
    <source>
        <tissue evidence="1">Muscle</tissue>
    </source>
</reference>
<protein>
    <submittedName>
        <fullName evidence="1">Uncharacterized protein</fullName>
    </submittedName>
</protein>
<sequence length="70" mass="7515">MDGSSDLHPILLIGKGPLHRLSVPQRQVGVVRRLLSCGSVWTAGIACWAGKRAGLTEHCHLIHGLPRTSP</sequence>
<organism evidence="1 2">
    <name type="scientific">Portunus trituberculatus</name>
    <name type="common">Swimming crab</name>
    <name type="synonym">Neptunus trituberculatus</name>
    <dbReference type="NCBI Taxonomy" id="210409"/>
    <lineage>
        <taxon>Eukaryota</taxon>
        <taxon>Metazoa</taxon>
        <taxon>Ecdysozoa</taxon>
        <taxon>Arthropoda</taxon>
        <taxon>Crustacea</taxon>
        <taxon>Multicrustacea</taxon>
        <taxon>Malacostraca</taxon>
        <taxon>Eumalacostraca</taxon>
        <taxon>Eucarida</taxon>
        <taxon>Decapoda</taxon>
        <taxon>Pleocyemata</taxon>
        <taxon>Brachyura</taxon>
        <taxon>Eubrachyura</taxon>
        <taxon>Portunoidea</taxon>
        <taxon>Portunidae</taxon>
        <taxon>Portuninae</taxon>
        <taxon>Portunus</taxon>
    </lineage>
</organism>
<dbReference type="Proteomes" id="UP000324222">
    <property type="component" value="Unassembled WGS sequence"/>
</dbReference>
<proteinExistence type="predicted"/>
<gene>
    <name evidence="1" type="ORF">E2C01_043777</name>
</gene>
<comment type="caution">
    <text evidence="1">The sequence shown here is derived from an EMBL/GenBank/DDBJ whole genome shotgun (WGS) entry which is preliminary data.</text>
</comment>
<evidence type="ECO:0000313" key="2">
    <source>
        <dbReference type="Proteomes" id="UP000324222"/>
    </source>
</evidence>
<accession>A0A5B7FY86</accession>
<dbReference type="AlphaFoldDB" id="A0A5B7FY86"/>
<name>A0A5B7FY86_PORTR</name>
<keyword evidence="2" id="KW-1185">Reference proteome</keyword>
<dbReference type="EMBL" id="VSRR010009204">
    <property type="protein sequence ID" value="MPC49963.1"/>
    <property type="molecule type" value="Genomic_DNA"/>
</dbReference>